<feature type="transmembrane region" description="Helical" evidence="1">
    <location>
        <begin position="194"/>
        <end position="216"/>
    </location>
</feature>
<gene>
    <name evidence="2" type="ORF">AVDCRST_MAG38-788</name>
</gene>
<keyword evidence="1" id="KW-0812">Transmembrane</keyword>
<name>A0A6J4R679_9ACTN</name>
<feature type="transmembrane region" description="Helical" evidence="1">
    <location>
        <begin position="135"/>
        <end position="154"/>
    </location>
</feature>
<feature type="transmembrane region" description="Helical" evidence="1">
    <location>
        <begin position="51"/>
        <end position="71"/>
    </location>
</feature>
<dbReference type="Gene3D" id="1.10.3730.20">
    <property type="match status" value="1"/>
</dbReference>
<dbReference type="PANTHER" id="PTHR40761">
    <property type="entry name" value="CONSERVED INTEGRAL MEMBRANE ALANINE VALINE AND LEUCINE RICH PROTEIN-RELATED"/>
    <property type="match status" value="1"/>
</dbReference>
<dbReference type="PANTHER" id="PTHR40761:SF1">
    <property type="entry name" value="CONSERVED INTEGRAL MEMBRANE ALANINE VALINE AND LEUCINE RICH PROTEIN-RELATED"/>
    <property type="match status" value="1"/>
</dbReference>
<organism evidence="2">
    <name type="scientific">uncultured Solirubrobacteraceae bacterium</name>
    <dbReference type="NCBI Taxonomy" id="1162706"/>
    <lineage>
        <taxon>Bacteria</taxon>
        <taxon>Bacillati</taxon>
        <taxon>Actinomycetota</taxon>
        <taxon>Thermoleophilia</taxon>
        <taxon>Solirubrobacterales</taxon>
        <taxon>Solirubrobacteraceae</taxon>
        <taxon>environmental samples</taxon>
    </lineage>
</organism>
<keyword evidence="1" id="KW-1133">Transmembrane helix</keyword>
<dbReference type="EMBL" id="CADCVJ010000040">
    <property type="protein sequence ID" value="CAA9465266.1"/>
    <property type="molecule type" value="Genomic_DNA"/>
</dbReference>
<feature type="transmembrane region" description="Helical" evidence="1">
    <location>
        <begin position="228"/>
        <end position="251"/>
    </location>
</feature>
<dbReference type="AlphaFoldDB" id="A0A6J4R679"/>
<keyword evidence="1" id="KW-0472">Membrane</keyword>
<feature type="transmembrane region" description="Helical" evidence="1">
    <location>
        <begin position="166"/>
        <end position="188"/>
    </location>
</feature>
<protein>
    <recommendedName>
        <fullName evidence="3">Integral membrane protein</fullName>
    </recommendedName>
</protein>
<evidence type="ECO:0008006" key="3">
    <source>
        <dbReference type="Google" id="ProtNLM"/>
    </source>
</evidence>
<feature type="transmembrane region" description="Helical" evidence="1">
    <location>
        <begin position="77"/>
        <end position="94"/>
    </location>
</feature>
<feature type="transmembrane region" description="Helical" evidence="1">
    <location>
        <begin position="106"/>
        <end position="123"/>
    </location>
</feature>
<dbReference type="SUPFAM" id="SSF103481">
    <property type="entry name" value="Multidrug resistance efflux transporter EmrE"/>
    <property type="match status" value="1"/>
</dbReference>
<accession>A0A6J4R679</accession>
<feature type="transmembrane region" description="Helical" evidence="1">
    <location>
        <begin position="257"/>
        <end position="277"/>
    </location>
</feature>
<feature type="transmembrane region" description="Helical" evidence="1">
    <location>
        <begin position="6"/>
        <end position="23"/>
    </location>
</feature>
<evidence type="ECO:0000313" key="2">
    <source>
        <dbReference type="EMBL" id="CAA9465266.1"/>
    </source>
</evidence>
<sequence length="291" mass="29272">MSLNLGILLALGCAVATQLGFLYKHRGANAAPQVDVAHPLRSGKALFSSRWFAIGMGVALFAWILHVAALAFAPLSVVQAVLSTGVVILAVMADRIFGFKVGRRQWAGVALTAIGLVLLVVTLPRSSGSHSSFSVGGMVAFEAGLLVLGALLISGPRMGAPSHHHGVMLGGAAGILFGVSDIAIKALTGLTSSGVLGIVLSPWMGIAIVASVVAFYASARGMQEGEAVPVIAATSTAANVSCIAGGIVVFGDPMPGDALGIIVQVLAFAMVVTAALLTPPPFRAAAANASS</sequence>
<dbReference type="InterPro" id="IPR037185">
    <property type="entry name" value="EmrE-like"/>
</dbReference>
<evidence type="ECO:0000256" key="1">
    <source>
        <dbReference type="SAM" id="Phobius"/>
    </source>
</evidence>
<reference evidence="2" key="1">
    <citation type="submission" date="2020-02" db="EMBL/GenBank/DDBJ databases">
        <authorList>
            <person name="Meier V. D."/>
        </authorList>
    </citation>
    <scope>NUCLEOTIDE SEQUENCE</scope>
    <source>
        <strain evidence="2">AVDCRST_MAG38</strain>
    </source>
</reference>
<proteinExistence type="predicted"/>